<protein>
    <submittedName>
        <fullName evidence="6">12374_t:CDS:1</fullName>
    </submittedName>
</protein>
<dbReference type="OrthoDB" id="2013972at2759"/>
<evidence type="ECO:0000259" key="5">
    <source>
        <dbReference type="Pfam" id="PF08241"/>
    </source>
</evidence>
<organism evidence="6 7">
    <name type="scientific">Racocetra fulgida</name>
    <dbReference type="NCBI Taxonomy" id="60492"/>
    <lineage>
        <taxon>Eukaryota</taxon>
        <taxon>Fungi</taxon>
        <taxon>Fungi incertae sedis</taxon>
        <taxon>Mucoromycota</taxon>
        <taxon>Glomeromycotina</taxon>
        <taxon>Glomeromycetes</taxon>
        <taxon>Diversisporales</taxon>
        <taxon>Gigasporaceae</taxon>
        <taxon>Racocetra</taxon>
    </lineage>
</organism>
<dbReference type="AlphaFoldDB" id="A0A9N8ZTA4"/>
<dbReference type="InterPro" id="IPR023576">
    <property type="entry name" value="UbiE/COQ5_MeTrFase_CS"/>
</dbReference>
<keyword evidence="7" id="KW-1185">Reference proteome</keyword>
<name>A0A9N8ZTA4_9GLOM</name>
<dbReference type="CDD" id="cd02440">
    <property type="entry name" value="AdoMet_MTases"/>
    <property type="match status" value="1"/>
</dbReference>
<dbReference type="InterPro" id="IPR029063">
    <property type="entry name" value="SAM-dependent_MTases_sf"/>
</dbReference>
<dbReference type="SUPFAM" id="SSF53335">
    <property type="entry name" value="S-adenosyl-L-methionine-dependent methyltransferases"/>
    <property type="match status" value="1"/>
</dbReference>
<dbReference type="EMBL" id="CAJVPZ010002107">
    <property type="protein sequence ID" value="CAG8506419.1"/>
    <property type="molecule type" value="Genomic_DNA"/>
</dbReference>
<evidence type="ECO:0000313" key="7">
    <source>
        <dbReference type="Proteomes" id="UP000789396"/>
    </source>
</evidence>
<evidence type="ECO:0000256" key="1">
    <source>
        <dbReference type="ARBA" id="ARBA00022603"/>
    </source>
</evidence>
<dbReference type="PANTHER" id="PTHR43591:SF24">
    <property type="entry name" value="2-METHOXY-6-POLYPRENYL-1,4-BENZOQUINOL METHYLASE, MITOCHONDRIAL"/>
    <property type="match status" value="1"/>
</dbReference>
<dbReference type="PROSITE" id="PS01184">
    <property type="entry name" value="UBIE_2"/>
    <property type="match status" value="1"/>
</dbReference>
<dbReference type="Proteomes" id="UP000789396">
    <property type="component" value="Unassembled WGS sequence"/>
</dbReference>
<dbReference type="Pfam" id="PF08241">
    <property type="entry name" value="Methyltransf_11"/>
    <property type="match status" value="1"/>
</dbReference>
<keyword evidence="3" id="KW-0949">S-adenosyl-L-methionine</keyword>
<feature type="domain" description="Methyltransferase type 11" evidence="5">
    <location>
        <begin position="2"/>
        <end position="72"/>
    </location>
</feature>
<keyword evidence="1" id="KW-0489">Methyltransferase</keyword>
<keyword evidence="2" id="KW-0808">Transferase</keyword>
<keyword evidence="4" id="KW-0812">Transmembrane</keyword>
<evidence type="ECO:0000256" key="4">
    <source>
        <dbReference type="SAM" id="Phobius"/>
    </source>
</evidence>
<feature type="transmembrane region" description="Helical" evidence="4">
    <location>
        <begin position="93"/>
        <end position="112"/>
    </location>
</feature>
<dbReference type="InterPro" id="IPR013216">
    <property type="entry name" value="Methyltransf_11"/>
</dbReference>
<evidence type="ECO:0000313" key="6">
    <source>
        <dbReference type="EMBL" id="CAG8506419.1"/>
    </source>
</evidence>
<reference evidence="6" key="1">
    <citation type="submission" date="2021-06" db="EMBL/GenBank/DDBJ databases">
        <authorList>
            <person name="Kallberg Y."/>
            <person name="Tangrot J."/>
            <person name="Rosling A."/>
        </authorList>
    </citation>
    <scope>NUCLEOTIDE SEQUENCE</scope>
    <source>
        <strain evidence="6">IN212</strain>
    </source>
</reference>
<dbReference type="Gene3D" id="3.40.50.150">
    <property type="entry name" value="Vaccinia Virus protein VP39"/>
    <property type="match status" value="1"/>
</dbReference>
<dbReference type="PANTHER" id="PTHR43591">
    <property type="entry name" value="METHYLTRANSFERASE"/>
    <property type="match status" value="1"/>
</dbReference>
<keyword evidence="4" id="KW-1133">Transmembrane helix</keyword>
<gene>
    <name evidence="6" type="ORF">RFULGI_LOCUS2685</name>
</gene>
<accession>A0A9N8ZTA4</accession>
<evidence type="ECO:0000256" key="2">
    <source>
        <dbReference type="ARBA" id="ARBA00022679"/>
    </source>
</evidence>
<comment type="caution">
    <text evidence="6">The sequence shown here is derived from an EMBL/GenBank/DDBJ whole genome shotgun (WGS) entry which is preliminary data.</text>
</comment>
<proteinExistence type="predicted"/>
<keyword evidence="4" id="KW-0472">Membrane</keyword>
<sequence length="231" mass="26758">MVVGLDISPYQPTTIKPNNFEFVKGNVQERLPFDDNTFDFVFQRFLVFGLIKDKCPDVMNELVRVLKPGGFLELCEPSNVFDAGPVTRRLWDCGVYLAVIITVIIIALFVYLHNVIFNYHEEYEILEELGSDFNLCQKLEAYCQNQGYLENIKKEVKRVYYGPVYNNAELSKAILNNIISVYASLKPILTKKMQISDEEYDELTKTSVKEVVEHNSYFQIVRVYATKVIHE</sequence>
<evidence type="ECO:0000256" key="3">
    <source>
        <dbReference type="ARBA" id="ARBA00022691"/>
    </source>
</evidence>
<dbReference type="GO" id="GO:0008757">
    <property type="term" value="F:S-adenosylmethionine-dependent methyltransferase activity"/>
    <property type="evidence" value="ECO:0007669"/>
    <property type="project" value="InterPro"/>
</dbReference>
<dbReference type="GO" id="GO:0032259">
    <property type="term" value="P:methylation"/>
    <property type="evidence" value="ECO:0007669"/>
    <property type="project" value="UniProtKB-KW"/>
</dbReference>